<dbReference type="InterPro" id="IPR044145">
    <property type="entry name" value="IF2_II"/>
</dbReference>
<evidence type="ECO:0000259" key="12">
    <source>
        <dbReference type="PROSITE" id="PS51722"/>
    </source>
</evidence>
<comment type="similarity">
    <text evidence="2 9 10">Belongs to the TRAFAC class translation factor GTPase superfamily. Classic translation factor GTPase family. IF-2 subfamily.</text>
</comment>
<dbReference type="Pfam" id="PF22042">
    <property type="entry name" value="EF-G_D2"/>
    <property type="match status" value="1"/>
</dbReference>
<dbReference type="InterPro" id="IPR053905">
    <property type="entry name" value="EF-G-like_DII"/>
</dbReference>
<dbReference type="GO" id="GO:0003924">
    <property type="term" value="F:GTPase activity"/>
    <property type="evidence" value="ECO:0007669"/>
    <property type="project" value="UniProtKB-UniRule"/>
</dbReference>
<evidence type="ECO:0000256" key="5">
    <source>
        <dbReference type="ARBA" id="ARBA00022540"/>
    </source>
</evidence>
<comment type="caution">
    <text evidence="13">The sequence shown here is derived from an EMBL/GenBank/DDBJ whole genome shotgun (WGS) entry which is preliminary data.</text>
</comment>
<dbReference type="FunFam" id="3.40.50.10050:FF:000001">
    <property type="entry name" value="Translation initiation factor IF-2"/>
    <property type="match status" value="1"/>
</dbReference>
<feature type="domain" description="Tr-type G" evidence="12">
    <location>
        <begin position="257"/>
        <end position="425"/>
    </location>
</feature>
<dbReference type="NCBIfam" id="TIGR00487">
    <property type="entry name" value="IF-2"/>
    <property type="match status" value="1"/>
</dbReference>
<dbReference type="Pfam" id="PF03144">
    <property type="entry name" value="GTP_EFTU_D2"/>
    <property type="match status" value="1"/>
</dbReference>
<protein>
    <recommendedName>
        <fullName evidence="3 9">Translation initiation factor IF-2</fullName>
    </recommendedName>
</protein>
<dbReference type="InterPro" id="IPR000795">
    <property type="entry name" value="T_Tr_GTP-bd_dom"/>
</dbReference>
<evidence type="ECO:0000313" key="13">
    <source>
        <dbReference type="EMBL" id="TMQ55942.1"/>
    </source>
</evidence>
<comment type="subcellular location">
    <subcellularLocation>
        <location evidence="1 9">Cytoplasm</location>
    </subcellularLocation>
</comment>
<dbReference type="InterPro" id="IPR005225">
    <property type="entry name" value="Small_GTP-bd"/>
</dbReference>
<dbReference type="InterPro" id="IPR027417">
    <property type="entry name" value="P-loop_NTPase"/>
</dbReference>
<keyword evidence="4 9" id="KW-0963">Cytoplasm</keyword>
<dbReference type="SUPFAM" id="SSF52156">
    <property type="entry name" value="Initiation factor IF2/eIF5b, domain 3"/>
    <property type="match status" value="1"/>
</dbReference>
<dbReference type="CDD" id="cd03702">
    <property type="entry name" value="IF2_mtIF2_II"/>
    <property type="match status" value="1"/>
</dbReference>
<keyword evidence="5 9" id="KW-0396">Initiation factor</keyword>
<evidence type="ECO:0000256" key="9">
    <source>
        <dbReference type="HAMAP-Rule" id="MF_00100"/>
    </source>
</evidence>
<dbReference type="InterPro" id="IPR009000">
    <property type="entry name" value="Transl_B-barrel_sf"/>
</dbReference>
<keyword evidence="7 9" id="KW-0648">Protein biosynthesis</keyword>
<evidence type="ECO:0000256" key="4">
    <source>
        <dbReference type="ARBA" id="ARBA00022490"/>
    </source>
</evidence>
<dbReference type="NCBIfam" id="TIGR00231">
    <property type="entry name" value="small_GTP"/>
    <property type="match status" value="1"/>
</dbReference>
<dbReference type="GO" id="GO:0005829">
    <property type="term" value="C:cytosol"/>
    <property type="evidence" value="ECO:0007669"/>
    <property type="project" value="TreeGrafter"/>
</dbReference>
<dbReference type="CDD" id="cd01887">
    <property type="entry name" value="IF2_eIF5B"/>
    <property type="match status" value="1"/>
</dbReference>
<dbReference type="InterPro" id="IPR006847">
    <property type="entry name" value="IF2_N"/>
</dbReference>
<feature type="compositionally biased region" description="Basic residues" evidence="11">
    <location>
        <begin position="7"/>
        <end position="35"/>
    </location>
</feature>
<keyword evidence="6 9" id="KW-0547">Nucleotide-binding</keyword>
<dbReference type="Pfam" id="PF11987">
    <property type="entry name" value="IF-2"/>
    <property type="match status" value="1"/>
</dbReference>
<dbReference type="PROSITE" id="PS51722">
    <property type="entry name" value="G_TR_2"/>
    <property type="match status" value="1"/>
</dbReference>
<dbReference type="HAMAP" id="MF_00100_B">
    <property type="entry name" value="IF_2_B"/>
    <property type="match status" value="1"/>
</dbReference>
<evidence type="ECO:0000313" key="14">
    <source>
        <dbReference type="Proteomes" id="UP000319829"/>
    </source>
</evidence>
<dbReference type="GO" id="GO:0005525">
    <property type="term" value="F:GTP binding"/>
    <property type="evidence" value="ECO:0007669"/>
    <property type="project" value="UniProtKB-KW"/>
</dbReference>
<dbReference type="InterPro" id="IPR036925">
    <property type="entry name" value="TIF_IF2_dom3_sf"/>
</dbReference>
<dbReference type="Proteomes" id="UP000319829">
    <property type="component" value="Unassembled WGS sequence"/>
</dbReference>
<reference evidence="13 14" key="1">
    <citation type="journal article" date="2019" name="Nat. Microbiol.">
        <title>Mediterranean grassland soil C-N compound turnover is dependent on rainfall and depth, and is mediated by genomically divergent microorganisms.</title>
        <authorList>
            <person name="Diamond S."/>
            <person name="Andeer P.F."/>
            <person name="Li Z."/>
            <person name="Crits-Christoph A."/>
            <person name="Burstein D."/>
            <person name="Anantharaman K."/>
            <person name="Lane K.R."/>
            <person name="Thomas B.C."/>
            <person name="Pan C."/>
            <person name="Northen T.R."/>
            <person name="Banfield J.F."/>
        </authorList>
    </citation>
    <scope>NUCLEOTIDE SEQUENCE [LARGE SCALE GENOMIC DNA]</scope>
    <source>
        <strain evidence="13">WS_4</strain>
    </source>
</reference>
<accession>A0A538SX64</accession>
<evidence type="ECO:0000256" key="10">
    <source>
        <dbReference type="RuleBase" id="RU000644"/>
    </source>
</evidence>
<evidence type="ECO:0000256" key="3">
    <source>
        <dbReference type="ARBA" id="ARBA00020675"/>
    </source>
</evidence>
<dbReference type="InterPro" id="IPR023115">
    <property type="entry name" value="TIF_IF2_dom3"/>
</dbReference>
<dbReference type="Gene3D" id="2.40.30.10">
    <property type="entry name" value="Translation factors"/>
    <property type="match status" value="2"/>
</dbReference>
<dbReference type="FunFam" id="3.40.50.300:FF:000019">
    <property type="entry name" value="Translation initiation factor IF-2"/>
    <property type="match status" value="1"/>
</dbReference>
<dbReference type="CDD" id="cd03692">
    <property type="entry name" value="mtIF2_IVc"/>
    <property type="match status" value="1"/>
</dbReference>
<dbReference type="InterPro" id="IPR015760">
    <property type="entry name" value="TIF_IF2"/>
</dbReference>
<evidence type="ECO:0000256" key="2">
    <source>
        <dbReference type="ARBA" id="ARBA00007733"/>
    </source>
</evidence>
<feature type="binding site" evidence="9">
    <location>
        <begin position="313"/>
        <end position="317"/>
    </location>
    <ligand>
        <name>GTP</name>
        <dbReference type="ChEBI" id="CHEBI:37565"/>
    </ligand>
</feature>
<comment type="function">
    <text evidence="9 10">One of the essential components for the initiation of protein synthesis. Protects formylmethionyl-tRNA from spontaneous hydrolysis and promotes its binding to the 30S ribosomal subunits. Also involved in the hydrolysis of GTP during the formation of the 70S ribosomal complex.</text>
</comment>
<dbReference type="Pfam" id="PF00009">
    <property type="entry name" value="GTP_EFTU"/>
    <property type="match status" value="1"/>
</dbReference>
<dbReference type="SUPFAM" id="SSF52540">
    <property type="entry name" value="P-loop containing nucleoside triphosphate hydrolases"/>
    <property type="match status" value="1"/>
</dbReference>
<proteinExistence type="inferred from homology"/>
<evidence type="ECO:0000256" key="8">
    <source>
        <dbReference type="ARBA" id="ARBA00023134"/>
    </source>
</evidence>
<organism evidence="13 14">
    <name type="scientific">Eiseniibacteriota bacterium</name>
    <dbReference type="NCBI Taxonomy" id="2212470"/>
    <lineage>
        <taxon>Bacteria</taxon>
        <taxon>Candidatus Eiseniibacteriota</taxon>
    </lineage>
</organism>
<dbReference type="InterPro" id="IPR004161">
    <property type="entry name" value="EFTu-like_2"/>
</dbReference>
<dbReference type="Pfam" id="PF04760">
    <property type="entry name" value="IF2_N"/>
    <property type="match status" value="2"/>
</dbReference>
<evidence type="ECO:0000256" key="7">
    <source>
        <dbReference type="ARBA" id="ARBA00022917"/>
    </source>
</evidence>
<name>A0A538SX64_UNCEI</name>
<feature type="binding site" evidence="9">
    <location>
        <begin position="367"/>
        <end position="370"/>
    </location>
    <ligand>
        <name>GTP</name>
        <dbReference type="ChEBI" id="CHEBI:37565"/>
    </ligand>
</feature>
<gene>
    <name evidence="9 13" type="primary">infB</name>
    <name evidence="13" type="ORF">E6K74_01590</name>
</gene>
<feature type="region of interest" description="Disordered" evidence="11">
    <location>
        <begin position="103"/>
        <end position="135"/>
    </location>
</feature>
<feature type="binding site" evidence="9">
    <location>
        <begin position="266"/>
        <end position="273"/>
    </location>
    <ligand>
        <name>GTP</name>
        <dbReference type="ChEBI" id="CHEBI:37565"/>
    </ligand>
</feature>
<keyword evidence="8 9" id="KW-0342">GTP-binding</keyword>
<comment type="caution">
    <text evidence="9">Lacks conserved residue(s) required for the propagation of feature annotation.</text>
</comment>
<dbReference type="PANTHER" id="PTHR43381">
    <property type="entry name" value="TRANSLATION INITIATION FACTOR IF-2-RELATED"/>
    <property type="match status" value="1"/>
</dbReference>
<dbReference type="GO" id="GO:0003743">
    <property type="term" value="F:translation initiation factor activity"/>
    <property type="evidence" value="ECO:0007669"/>
    <property type="project" value="UniProtKB-UniRule"/>
</dbReference>
<dbReference type="EMBL" id="VBOU01000010">
    <property type="protein sequence ID" value="TMQ55942.1"/>
    <property type="molecule type" value="Genomic_DNA"/>
</dbReference>
<feature type="region of interest" description="Disordered" evidence="11">
    <location>
        <begin position="1"/>
        <end position="35"/>
    </location>
</feature>
<evidence type="ECO:0000256" key="6">
    <source>
        <dbReference type="ARBA" id="ARBA00022741"/>
    </source>
</evidence>
<dbReference type="PANTHER" id="PTHR43381:SF5">
    <property type="entry name" value="TR-TYPE G DOMAIN-CONTAINING PROTEIN"/>
    <property type="match status" value="1"/>
</dbReference>
<dbReference type="SUPFAM" id="SSF50447">
    <property type="entry name" value="Translation proteins"/>
    <property type="match status" value="2"/>
</dbReference>
<dbReference type="Gene3D" id="1.10.10.2480">
    <property type="match status" value="1"/>
</dbReference>
<dbReference type="Gene3D" id="3.40.50.10050">
    <property type="entry name" value="Translation initiation factor IF- 2, domain 3"/>
    <property type="match status" value="1"/>
</dbReference>
<dbReference type="Gene3D" id="3.40.50.300">
    <property type="entry name" value="P-loop containing nucleotide triphosphate hydrolases"/>
    <property type="match status" value="1"/>
</dbReference>
<dbReference type="AlphaFoldDB" id="A0A538SX64"/>
<evidence type="ECO:0000256" key="11">
    <source>
        <dbReference type="SAM" id="MobiDB-lite"/>
    </source>
</evidence>
<evidence type="ECO:0000256" key="1">
    <source>
        <dbReference type="ARBA" id="ARBA00004496"/>
    </source>
</evidence>
<dbReference type="InterPro" id="IPR000178">
    <property type="entry name" value="TF_IF2_bacterial-like"/>
</dbReference>
<sequence length="759" mass="82939">MTQPRRSQSRKRRLSRRNRAGTRERKRGAMPVKKRRVYEVAKDMGMSSEALVHILKSLSVEVKSHMSSVADEVIEQVRSKLAREKEAVKEEEARKREKAILAAKAEAERRGSPPGRGPSVAFKLGGKPGKKKKRAVDEKLIRASVKRTLAEMDGSKRRHHRREREEGVAVGVEEAPRLIRVSEFISVAELAGQLEVKPQEVIQVCLQLGLMANINRRLDKDSIMAVADEFGYGVEFVSELGEDEEVEVAEETGILKPRPPVVTIMGHVDHGKTSLLDYIRKTNVIAGEAGGITQHIGAYEVELPRGQKITFLDTPGHEAFTAMRARGAQATDIVVVVVAADDRVMPQTIEAIDHARAANVPIIVAINKIDLPGTNVDLVRQDLSKQNILLEEWGGKTIAVPISAKIGTGVDRLLEMILLQSEILELKADPNKPARGVVIESRVEQGRGIVATVLVQKGTLRGGDAFVAGAQSGKVRAMNNERGARVAEAGPSTPVEILGWSGAPQAGDTFAAMADEREAREVAAKRAQLQREQEFRLHKHVTLTDLYSQIQAGSVGELLVVLKGDVDGSVEALEDSMTKLTTEEVKLRVIHRGVGQISESDVLLAAASNAVIIGFHVKPDPKAAELAAKEKVDVRLYEIIYEAVADVKDAMSGLLKPEIRETVSGTAEVRQVFNTTKAGTIAGCKVVSGTIQRSARARLRREGSTVWDGKIDSLRRFKDDVREVASPLECGIGLEGRDDVKVGDLIEAYILEEFARRLS</sequence>
<dbReference type="FunFam" id="2.40.30.10:FF:000008">
    <property type="entry name" value="Translation initiation factor IF-2"/>
    <property type="match status" value="1"/>
</dbReference>
<dbReference type="FunFam" id="2.40.30.10:FF:000007">
    <property type="entry name" value="Translation initiation factor IF-2"/>
    <property type="match status" value="1"/>
</dbReference>